<name>A0A965ZE75_9SPHI</name>
<dbReference type="AlphaFoldDB" id="A0A965ZE75"/>
<comment type="caution">
    <text evidence="1">The sequence shown here is derived from an EMBL/GenBank/DDBJ whole genome shotgun (WGS) entry which is preliminary data.</text>
</comment>
<evidence type="ECO:0000313" key="1">
    <source>
        <dbReference type="EMBL" id="NCD69423.1"/>
    </source>
</evidence>
<evidence type="ECO:0008006" key="3">
    <source>
        <dbReference type="Google" id="ProtNLM"/>
    </source>
</evidence>
<accession>A0A965ZE75</accession>
<organism evidence="1 2">
    <name type="scientific">Mucilaginibacter agri</name>
    <dbReference type="NCBI Taxonomy" id="2695265"/>
    <lineage>
        <taxon>Bacteria</taxon>
        <taxon>Pseudomonadati</taxon>
        <taxon>Bacteroidota</taxon>
        <taxon>Sphingobacteriia</taxon>
        <taxon>Sphingobacteriales</taxon>
        <taxon>Sphingobacteriaceae</taxon>
        <taxon>Mucilaginibacter</taxon>
    </lineage>
</organism>
<keyword evidence="2" id="KW-1185">Reference proteome</keyword>
<reference evidence="1" key="2">
    <citation type="submission" date="2020-10" db="EMBL/GenBank/DDBJ databases">
        <title>Mucilaginibacter sp. nov., isolated from soil.</title>
        <authorList>
            <person name="Jeon C.O."/>
        </authorList>
    </citation>
    <scope>NUCLEOTIDE SEQUENCE</scope>
    <source>
        <strain evidence="1">R11</strain>
    </source>
</reference>
<dbReference type="EMBL" id="WWEO01000041">
    <property type="protein sequence ID" value="NCD69423.1"/>
    <property type="molecule type" value="Genomic_DNA"/>
</dbReference>
<reference evidence="1" key="1">
    <citation type="submission" date="2020-01" db="EMBL/GenBank/DDBJ databases">
        <authorList>
            <person name="Seo Y.L."/>
        </authorList>
    </citation>
    <scope>NUCLEOTIDE SEQUENCE</scope>
    <source>
        <strain evidence="1">R11</strain>
    </source>
</reference>
<gene>
    <name evidence="1" type="ORF">GSY63_08655</name>
</gene>
<dbReference type="Proteomes" id="UP000638732">
    <property type="component" value="Unassembled WGS sequence"/>
</dbReference>
<evidence type="ECO:0000313" key="2">
    <source>
        <dbReference type="Proteomes" id="UP000638732"/>
    </source>
</evidence>
<dbReference type="RefSeq" id="WP_166585394.1">
    <property type="nucleotide sequence ID" value="NZ_WWEO01000041.1"/>
</dbReference>
<protein>
    <recommendedName>
        <fullName evidence="3">Signal transduction histidine kinase dimerisation/phosphoacceptor domain-containing protein</fullName>
    </recommendedName>
</protein>
<sequence>MADDNGKSGSEKTGLAMVKHDIRNQLSNMTLCVEQLRFELPDVSDDILFYIDTIAAGCVKINELLKKTDEQRL</sequence>
<proteinExistence type="predicted"/>